<evidence type="ECO:0000256" key="4">
    <source>
        <dbReference type="ARBA" id="ARBA00023242"/>
    </source>
</evidence>
<keyword evidence="4" id="KW-0539">Nucleus</keyword>
<evidence type="ECO:0000256" key="2">
    <source>
        <dbReference type="ARBA" id="ARBA00006801"/>
    </source>
</evidence>
<dbReference type="Pfam" id="PF24577">
    <property type="entry name" value="RDR6_2nd"/>
    <property type="match status" value="2"/>
</dbReference>
<dbReference type="InterPro" id="IPR019557">
    <property type="entry name" value="AminoTfrase-like_pln_mobile"/>
</dbReference>
<evidence type="ECO:0000259" key="7">
    <source>
        <dbReference type="Pfam" id="PF24577"/>
    </source>
</evidence>
<feature type="compositionally biased region" description="Basic and acidic residues" evidence="5">
    <location>
        <begin position="441"/>
        <end position="453"/>
    </location>
</feature>
<dbReference type="GO" id="GO:0000785">
    <property type="term" value="C:chromatin"/>
    <property type="evidence" value="ECO:0007669"/>
    <property type="project" value="TreeGrafter"/>
</dbReference>
<dbReference type="GO" id="GO:0046872">
    <property type="term" value="F:metal ion binding"/>
    <property type="evidence" value="ECO:0007669"/>
    <property type="project" value="UniProtKB-KW"/>
</dbReference>
<dbReference type="GO" id="GO:0000118">
    <property type="term" value="C:histone deacetylase complex"/>
    <property type="evidence" value="ECO:0007669"/>
    <property type="project" value="TreeGrafter"/>
</dbReference>
<feature type="domain" description="RNA-dependent RNA polymerase 6-like second" evidence="7">
    <location>
        <begin position="813"/>
        <end position="858"/>
    </location>
</feature>
<dbReference type="GO" id="GO:0006357">
    <property type="term" value="P:regulation of transcription by RNA polymerase II"/>
    <property type="evidence" value="ECO:0007669"/>
    <property type="project" value="TreeGrafter"/>
</dbReference>
<feature type="region of interest" description="Disordered" evidence="5">
    <location>
        <begin position="394"/>
        <end position="453"/>
    </location>
</feature>
<comment type="similarity">
    <text evidence="2">Belongs to the JARID1 histone demethylase family.</text>
</comment>
<dbReference type="GO" id="GO:0031490">
    <property type="term" value="F:chromatin DNA binding"/>
    <property type="evidence" value="ECO:0007669"/>
    <property type="project" value="TreeGrafter"/>
</dbReference>
<reference evidence="8 9" key="1">
    <citation type="submission" date="2023-01" db="EMBL/GenBank/DDBJ databases">
        <authorList>
            <person name="Kreplak J."/>
        </authorList>
    </citation>
    <scope>NUCLEOTIDE SEQUENCE [LARGE SCALE GENOMIC DNA]</scope>
</reference>
<evidence type="ECO:0000256" key="5">
    <source>
        <dbReference type="SAM" id="MobiDB-lite"/>
    </source>
</evidence>
<feature type="region of interest" description="Disordered" evidence="5">
    <location>
        <begin position="588"/>
        <end position="608"/>
    </location>
</feature>
<protein>
    <recommendedName>
        <fullName evidence="10">Aminotransferase-like plant mobile domain-containing protein</fullName>
    </recommendedName>
</protein>
<comment type="subcellular location">
    <subcellularLocation>
        <location evidence="1">Nucleus</location>
    </subcellularLocation>
</comment>
<dbReference type="Pfam" id="PF10536">
    <property type="entry name" value="PMD"/>
    <property type="match status" value="1"/>
</dbReference>
<feature type="domain" description="RNA-dependent RNA polymerase 6-like second" evidence="7">
    <location>
        <begin position="765"/>
        <end position="811"/>
    </location>
</feature>
<evidence type="ECO:0000256" key="3">
    <source>
        <dbReference type="ARBA" id="ARBA00022723"/>
    </source>
</evidence>
<feature type="compositionally biased region" description="Basic residues" evidence="5">
    <location>
        <begin position="589"/>
        <end position="600"/>
    </location>
</feature>
<feature type="compositionally biased region" description="Basic and acidic residues" evidence="5">
    <location>
        <begin position="394"/>
        <end position="413"/>
    </location>
</feature>
<evidence type="ECO:0000259" key="6">
    <source>
        <dbReference type="Pfam" id="PF10536"/>
    </source>
</evidence>
<feature type="domain" description="Aminotransferase-like plant mobile" evidence="6">
    <location>
        <begin position="34"/>
        <end position="371"/>
    </location>
</feature>
<dbReference type="PANTHER" id="PTHR12549">
    <property type="entry name" value="JMJC DOMAIN-CONTAINING HISTONE DEMETHYLATION PROTEIN"/>
    <property type="match status" value="1"/>
</dbReference>
<organism evidence="8 9">
    <name type="scientific">Vicia faba</name>
    <name type="common">Broad bean</name>
    <name type="synonym">Faba vulgaris</name>
    <dbReference type="NCBI Taxonomy" id="3906"/>
    <lineage>
        <taxon>Eukaryota</taxon>
        <taxon>Viridiplantae</taxon>
        <taxon>Streptophyta</taxon>
        <taxon>Embryophyta</taxon>
        <taxon>Tracheophyta</taxon>
        <taxon>Spermatophyta</taxon>
        <taxon>Magnoliopsida</taxon>
        <taxon>eudicotyledons</taxon>
        <taxon>Gunneridae</taxon>
        <taxon>Pentapetalae</taxon>
        <taxon>rosids</taxon>
        <taxon>fabids</taxon>
        <taxon>Fabales</taxon>
        <taxon>Fabaceae</taxon>
        <taxon>Papilionoideae</taxon>
        <taxon>50 kb inversion clade</taxon>
        <taxon>NPAAA clade</taxon>
        <taxon>Hologalegina</taxon>
        <taxon>IRL clade</taxon>
        <taxon>Fabeae</taxon>
        <taxon>Vicia</taxon>
    </lineage>
</organism>
<dbReference type="EMBL" id="OX451738">
    <property type="protein sequence ID" value="CAI8604761.1"/>
    <property type="molecule type" value="Genomic_DNA"/>
</dbReference>
<dbReference type="AlphaFoldDB" id="A0AAV1A4H5"/>
<evidence type="ECO:0008006" key="10">
    <source>
        <dbReference type="Google" id="ProtNLM"/>
    </source>
</evidence>
<feature type="region of interest" description="Disordered" evidence="5">
    <location>
        <begin position="874"/>
        <end position="927"/>
    </location>
</feature>
<sequence>MVTCTEHLENLQNWTLDQRIKIRLEDTGFPRLSELAKCQHDSQLLKCVVSHFNTETCGFEFGGIKLVFGLKDVLEITGLHITGQSVTGTAGDMTYWSNQCFGQDLTFKKQRAIRGAIKLSVLREKFMEVPPRATEVELDRHTRAYALYVLGSSLFSSSSKGDVDTLHLPLLYHVEKIKDYAWGAAALAHLYCSMKKIKEEGKKHLHGIALSLQIFVFLHLTKIKDLLMLSSLDFVNEQLPLINDWSRHLEQFTLNKCKKVDYLDLISTTTAKEVNYNPYDNIQFPDLKEYSTFELERRVCCKSTIQPTFLINFNEVAFFQPHKFKKQYSNARAGDRKCTYKWKLYPRRGTKGKNWQETKKHTKYLKHWSISCFSKRPQPEEQQPERVQDVRTEEPIEVEHHNLDDVVDNQEKHCGRKRKSIWSSKENEVAHEEDAGDNNEDGGRNKDQGDTRQVEATCTRLSVSRVYIRRRKGSNTGKMKTSEDVTVGIKHSLYLLKELLPCLKQLSHEEMIEKEIEASRQRLLVSQLCIAELDDSGGDRVFCDKCKTSIFALHKHCQTCNSDFCLACCRDFCDAQLRGGADPIESRVTAKHGVHKRPRSDKHEDSDDRVCCDGFLELRSFYPPSHIADLVDEAKKFVDKYMHRMPVISDKTHKNLHSSLNRKAASRKESSDNDIYCPEAKNTCPEDLLHFQWHWRKGEPVIVRELLGGTYNSLWNPSSMSRAICQKHKTVKVDSHFIVETVTYLRNSLLLYLDCSNHVSDPTFLILLDCSLAVSPPSVWYIFVDDDIEASLTIDLLDDDDPWIITTDFTPISPPSVWYIFVDDDIEASLTIDLLDDDDPWIITTDFTPSETISRCSAGFPLSVPVLRRLFDARGRGPRGPVPNPSPDRHAATRSRRRSSSSSSPTADGFGTGTPEPSPQSQSFSRGYGSILPTSLAYIVPSTRGCSPWRPDAVMSTTGHGRHSVLRIFKGRQGRTGHHATCGALPAAGPYLRLSRFQGGQAVKQKR</sequence>
<gene>
    <name evidence="8" type="ORF">VFH_III149080</name>
</gene>
<keyword evidence="3" id="KW-0479">Metal-binding</keyword>
<dbReference type="PANTHER" id="PTHR12549:SF11">
    <property type="entry name" value="LYSINE-SPECIFIC DEMETHYLASE JMJ25"/>
    <property type="match status" value="1"/>
</dbReference>
<dbReference type="Proteomes" id="UP001157006">
    <property type="component" value="Chromosome 3"/>
</dbReference>
<name>A0AAV1A4H5_VICFA</name>
<proteinExistence type="inferred from homology"/>
<dbReference type="Gene3D" id="2.60.120.650">
    <property type="entry name" value="Cupin"/>
    <property type="match status" value="1"/>
</dbReference>
<dbReference type="GO" id="GO:0003712">
    <property type="term" value="F:transcription coregulator activity"/>
    <property type="evidence" value="ECO:0007669"/>
    <property type="project" value="TreeGrafter"/>
</dbReference>
<evidence type="ECO:0000256" key="1">
    <source>
        <dbReference type="ARBA" id="ARBA00004123"/>
    </source>
</evidence>
<dbReference type="GO" id="GO:0032454">
    <property type="term" value="F:histone H3K9 demethylase activity"/>
    <property type="evidence" value="ECO:0007669"/>
    <property type="project" value="InterPro"/>
</dbReference>
<keyword evidence="9" id="KW-1185">Reference proteome</keyword>
<evidence type="ECO:0000313" key="8">
    <source>
        <dbReference type="EMBL" id="CAI8604761.1"/>
    </source>
</evidence>
<accession>A0AAV1A4H5</accession>
<dbReference type="InterPro" id="IPR045109">
    <property type="entry name" value="LSDs-like"/>
</dbReference>
<evidence type="ECO:0000313" key="9">
    <source>
        <dbReference type="Proteomes" id="UP001157006"/>
    </source>
</evidence>
<dbReference type="InterPro" id="IPR057297">
    <property type="entry name" value="RDR6-like_2nd"/>
</dbReference>